<dbReference type="AlphaFoldDB" id="A0A5C8DE78"/>
<dbReference type="Proteomes" id="UP000324336">
    <property type="component" value="Unassembled WGS sequence"/>
</dbReference>
<dbReference type="RefSeq" id="WP_147529115.1">
    <property type="nucleotide sequence ID" value="NZ_SAXV01000020.1"/>
</dbReference>
<reference evidence="1" key="2">
    <citation type="submission" date="2019-01" db="EMBL/GenBank/DDBJ databases">
        <authorList>
            <person name="Thorell K."/>
        </authorList>
    </citation>
    <scope>NUCLEOTIDE SEQUENCE</scope>
    <source>
        <strain evidence="2">PC2777IV</strain>
        <strain evidence="1">PC4597II</strain>
    </source>
</reference>
<sequence>MNVEFLLYAKFDNKRVIPIRDRLFKAIVSSLNEFNINPLIMLSEYSVIENENTLIYSFHPTADPIYFEYRENTLFVTVSTGTFGAGYHKFIINILDRLSRRLDITFEENEDYKDPSGYFKDRDFNKLKKFFIDSLADYSKMLLEHHDKGFGNFMIAMPYDYPIIEKEYFALSTLGYWGKTWFTDLIAANEEDKKVFAEDFFIWNDEEMNAQFWFKSLISMIWLYFPFREIIDDKEKKLYKEIIYSFEEACKRDKNLRYPYNILIKVAEYLDDSNLVKFIEENKNNVVSNINIGFRTEKARYTIAGGFTMILPMRMNMNRSDKTLVEFRDINIYIAMQVYTFSNEETDIIMDYVIKQMDIADEDKGKPLNIKIESNDIKNIAYEKKLDNEDNIITVAAITNKLALLIWFTYNGEENREICLDAIKSIRIDD</sequence>
<gene>
    <name evidence="2" type="ORF">EPJ67_07820</name>
    <name evidence="1" type="ORF">EPJ73_08590</name>
</gene>
<evidence type="ECO:0000313" key="4">
    <source>
        <dbReference type="Proteomes" id="UP000325013"/>
    </source>
</evidence>
<reference evidence="3 4" key="1">
    <citation type="journal article" date="1992" name="Lakartidningen">
        <title>[Penicillin V and not amoxicillin is the first choice preparation in acute otitis].</title>
        <authorList>
            <person name="Kamme C."/>
            <person name="Lundgren K."/>
            <person name="Prellner K."/>
        </authorList>
    </citation>
    <scope>NUCLEOTIDE SEQUENCE [LARGE SCALE GENOMIC DNA]</scope>
    <source>
        <strain evidence="2 4">PC2777IV</strain>
        <strain evidence="1 3">PC4597II</strain>
    </source>
</reference>
<dbReference type="EMBL" id="SAYA01000023">
    <property type="protein sequence ID" value="TXJ23917.1"/>
    <property type="molecule type" value="Genomic_DNA"/>
</dbReference>
<accession>A0A5C8DE78</accession>
<protein>
    <submittedName>
        <fullName evidence="1">Uncharacterized protein</fullName>
    </submittedName>
</protein>
<evidence type="ECO:0000313" key="3">
    <source>
        <dbReference type="Proteomes" id="UP000324336"/>
    </source>
</evidence>
<comment type="caution">
    <text evidence="1">The sequence shown here is derived from an EMBL/GenBank/DDBJ whole genome shotgun (WGS) entry which is preliminary data.</text>
</comment>
<evidence type="ECO:0000313" key="1">
    <source>
        <dbReference type="EMBL" id="TXJ23917.1"/>
    </source>
</evidence>
<dbReference type="EMBL" id="SAYJ01000017">
    <property type="protein sequence ID" value="TXJ56158.1"/>
    <property type="molecule type" value="Genomic_DNA"/>
</dbReference>
<dbReference type="Proteomes" id="UP000325013">
    <property type="component" value="Unassembled WGS sequence"/>
</dbReference>
<organism evidence="1 3">
    <name type="scientific">Brachyspira aalborgi</name>
    <dbReference type="NCBI Taxonomy" id="29522"/>
    <lineage>
        <taxon>Bacteria</taxon>
        <taxon>Pseudomonadati</taxon>
        <taxon>Spirochaetota</taxon>
        <taxon>Spirochaetia</taxon>
        <taxon>Brachyspirales</taxon>
        <taxon>Brachyspiraceae</taxon>
        <taxon>Brachyspira</taxon>
    </lineage>
</organism>
<dbReference type="OrthoDB" id="305175at2"/>
<name>A0A5C8DE78_9SPIR</name>
<evidence type="ECO:0000313" key="2">
    <source>
        <dbReference type="EMBL" id="TXJ56158.1"/>
    </source>
</evidence>
<proteinExistence type="predicted"/>